<feature type="region of interest" description="Disordered" evidence="1">
    <location>
        <begin position="2450"/>
        <end position="2552"/>
    </location>
</feature>
<dbReference type="RefSeq" id="XP_012936779.1">
    <property type="nucleotide sequence ID" value="XM_013081325.2"/>
</dbReference>
<feature type="region of interest" description="Disordered" evidence="1">
    <location>
        <begin position="1541"/>
        <end position="1615"/>
    </location>
</feature>
<feature type="compositionally biased region" description="Polar residues" evidence="1">
    <location>
        <begin position="2478"/>
        <end position="2487"/>
    </location>
</feature>
<feature type="compositionally biased region" description="Basic and acidic residues" evidence="1">
    <location>
        <begin position="2338"/>
        <end position="2351"/>
    </location>
</feature>
<feature type="compositionally biased region" description="Polar residues" evidence="1">
    <location>
        <begin position="2138"/>
        <end position="2148"/>
    </location>
</feature>
<feature type="compositionally biased region" description="Polar residues" evidence="1">
    <location>
        <begin position="1075"/>
        <end position="1096"/>
    </location>
</feature>
<feature type="compositionally biased region" description="Low complexity" evidence="1">
    <location>
        <begin position="821"/>
        <end position="855"/>
    </location>
</feature>
<evidence type="ECO:0000313" key="3">
    <source>
        <dbReference type="Proteomes" id="UP000694888"/>
    </source>
</evidence>
<feature type="compositionally biased region" description="Polar residues" evidence="1">
    <location>
        <begin position="2023"/>
        <end position="2035"/>
    </location>
</feature>
<dbReference type="PANTHER" id="PTHR15690:SF0">
    <property type="entry name" value="NUCLEAR RECEPTOR COACTIVATOR 6"/>
    <property type="match status" value="1"/>
</dbReference>
<dbReference type="InterPro" id="IPR032715">
    <property type="entry name" value="NCOA6_TRADD-N"/>
</dbReference>
<feature type="region of interest" description="Disordered" evidence="1">
    <location>
        <begin position="2120"/>
        <end position="2395"/>
    </location>
</feature>
<feature type="compositionally biased region" description="Polar residues" evidence="1">
    <location>
        <begin position="771"/>
        <end position="790"/>
    </location>
</feature>
<accession>A0ABM0ZXX9</accession>
<feature type="region of interest" description="Disordered" evidence="1">
    <location>
        <begin position="346"/>
        <end position="384"/>
    </location>
</feature>
<organism evidence="3 4">
    <name type="scientific">Aplysia californica</name>
    <name type="common">California sea hare</name>
    <dbReference type="NCBI Taxonomy" id="6500"/>
    <lineage>
        <taxon>Eukaryota</taxon>
        <taxon>Metazoa</taxon>
        <taxon>Spiralia</taxon>
        <taxon>Lophotrochozoa</taxon>
        <taxon>Mollusca</taxon>
        <taxon>Gastropoda</taxon>
        <taxon>Heterobranchia</taxon>
        <taxon>Euthyneura</taxon>
        <taxon>Tectipleura</taxon>
        <taxon>Aplysiida</taxon>
        <taxon>Aplysioidea</taxon>
        <taxon>Aplysiidae</taxon>
        <taxon>Aplysia</taxon>
    </lineage>
</organism>
<name>A0ABM0ZXX9_APLCA</name>
<feature type="region of interest" description="Disordered" evidence="1">
    <location>
        <begin position="128"/>
        <end position="159"/>
    </location>
</feature>
<feature type="compositionally biased region" description="Polar residues" evidence="1">
    <location>
        <begin position="1461"/>
        <end position="1475"/>
    </location>
</feature>
<feature type="compositionally biased region" description="Low complexity" evidence="1">
    <location>
        <begin position="791"/>
        <end position="809"/>
    </location>
</feature>
<evidence type="ECO:0000259" key="2">
    <source>
        <dbReference type="Pfam" id="PF13820"/>
    </source>
</evidence>
<keyword evidence="3" id="KW-1185">Reference proteome</keyword>
<feature type="region of interest" description="Disordered" evidence="1">
    <location>
        <begin position="1629"/>
        <end position="1676"/>
    </location>
</feature>
<reference evidence="4" key="1">
    <citation type="submission" date="2025-08" db="UniProtKB">
        <authorList>
            <consortium name="RefSeq"/>
        </authorList>
    </citation>
    <scope>IDENTIFICATION</scope>
</reference>
<gene>
    <name evidence="4" type="primary">LOC101862496</name>
</gene>
<evidence type="ECO:0000256" key="1">
    <source>
        <dbReference type="SAM" id="MobiDB-lite"/>
    </source>
</evidence>
<sequence>MDGAMGLEEEVVEAVLTCEGDFHDPELLNRIERFRHRLKDLLLTEKRKLQVKKIEPWNSVKVTFTIPREAALRLRQLAQTGNDTLRQMGVLSVQIQGDSQISLTFAGGNNEPTQVVLRTSPTVQAASSSLPFSSAGAAESGRASSDELGSSPGPSNEEVTRKNIAKYLRDGPHVRRNAAIFDKVLVAGAARQLPPAVAVQGLGLGAPPTSDPVPGPSNINPPFRPNNVVAGMAALPSQRPRGSQINSSFSFSKSSGAFHPPRPRLPSAGQSTNITTSSPHMQLVNTPPFGVLGSASQSAAFASSPLDIVNVGTIPHSSASNVHNFNPGGPMRLSPVSSGAMINPSVVRGPPSSSPSSSFIMDLPPPPPYPHATGNTPRPGKQVTASSPLLVNLLQTDPLAVGAGMASGNPNKPISAGDSNGGAPPKKKRRPPKKDGIVKPQPVNAVMLSGANRPGMFVDIPSVGRVAEDIGLGLPGAGPVRDSFSVDLVQSRVDGVPVGHIPDSFIPNLRPDSKHFSADRPFIESRVDLPPSTGLKSDTSVRSAIGPGIVSSTISNTDGQDNLSKDGDPFSLEIAAGKIINPYTGKLEPRDSVPERTHARLISQEDNIATHMLAKKAKELGELSKKSVPISASPVLDMNVIRPFPSSVSVTASTAAVSSGGPSQAPGERLVSSVPSHRRNLISDGSHVEGRDGSAQSNIYAATSNLWQEVVGNGTATTISLPHSLPGSLPQRVPANSSSLPSNKSFVPGLVTVNGPVPGAAMLKHNVMLQQHQHRSIANPSLPEHSNPSGSVIYSSVTVPSSSSAPPHSHSSHRSSGAGGQLQSQQHSSQMTVTSSSVAAVNSSSSSSSLHQAGSRAQRPVPHSLAPHLRGGGPSLSTLSSSSSSMVQISERLKSDSNHTSSSSSNQQNQAASSEVVGGGCFAAKTSSPNLLNSLPDKNIDSQSSTESPPENKLSSEGDENSNHSVTNTDNLPESSGTAALLEHSGVKSENHDSGIGSSSERSDDTPSEPGDGEFRSAPTGTETDEASGNKAVSSQKVANCKLDSKLDSSANTITVGYMMSPGDIGSQAKPSFVKDSSQAVKPQRTSASSPNSEVSSFLDSHLKSVEKSEFLTGTHTVASVTWSKEPGKLQSHPGFSGLAKQNGPVLEDLNYFPTMKMNGPSSHNRIEKMIMDINDLQQKRKISAKHNAINKGLTSQDIPHEHMKLQAEVFEKMAKLHQLGECSKDDSELVGSKPNSFDKSDSPDALAQRIHQMSDERPDHLSIYEVEEFVNGKMANSNGGEGKGGSNITSIYSKRSSPVNVNMLNHIYAPGLPLPRRLTESVQRLVKPLPASESSMPQVRPCKSPGSGGSPRAGTTSNGQSLSSPRLSQQSGARSPGASMPKLIPSDRHSLLSGGLDLAGLQFPSSSQSHDQAGVGALVNCKKAGPLSSTADILLRDPHLLSVSLPTNQHSPPNLFDGQTVPNMHSSKMLSQSFPPHKSRDLMASGAHMSNELLVSLHQHYASLEMKNSSPTFLNSQLLKSGSDLGKTSSQELRNAIANLISDQPSSSSQNTVLGTSLSDSTTVTSQARLHSSSPASVTVENSFTTNTDMPTHSSSNNVEAADMHPSTHSSTLSPVMPVLQRGLEPPLLAQSINPPPTSSQPSASSSSSSSGGPSSFPSQNEISLSSSSSSSIPPLLASSHNAAATTTTPVSNKYVPYSLSSVISCSSGLETVTLRSSPAVSLATSGPPLPPSVLEIPSSSSTAGPTAAAVKSNSSVAATTSLAALPAPNRSLSPPKLHKSPITIGNVPLPASPRSGGPPIHNRNIFESVTGSMSHIHQPFPISCSVGETNPQSNSVEKSSVNLDVPSYTRGGTGHNNQSDSVGTVLFSSESTSDKTSLFNVSLDMPPDCNNVSIGGRSETANITSIQTAVEPPKSESISTEVVNLDFSLSQLPPPLSTVGSIVQRNGCLTNPTRSGLSPPLLGSSLSQMPSVNSLSTSPLSLSASRAVPSSASAIDSVVETIASVAAGRDDSSSHRPLPSLPTTPHNSSVATISSPMKEPVLATMASSLGSPFRSTKTMLTKSLVKTKRTDTELSSKEDRGELSGENKMVTIQSSSLKDVDFNDSANTLSVDSLGKRATRKRKLTGDSKEGEGESTMLSGATTLKQQRVGHSPTAAKQFPKAPESVDNKGIPAAKLTLNDAPSAQINTEKSGDTSSISQVSPSVNVNMEEQPSNKGDQLPAAVASDAEDKSFTASKEEKSHRSAAIAPSIPPEEPPREVHSQGVSGSDSSKDVGPKENRLYRTVTLPSSHESKEVRHRTPSSHSASGDEKESVRSRSVSGEEKESHSSHRASSASSDDHADAGHKDGAKVHRSTGKVIEEVDGNSKEKAAKVGAGEDAAKERVKAGKDAAFEKGLIPQDKVGAADARADVDGGKKTQRVKRQFYAYVPEKSIDQRYYLRSYTPAYFDTPILSGRTRSKNTKTKPSDAPHLPEPAPATQTPVSTTGPLPVSGDSAGHNNVSGPQPAAGVKTDGSSMDSGSGKRSTRSLRVKENVTDQSASKRRRGNQREQR</sequence>
<dbReference type="GeneID" id="101862496"/>
<proteinExistence type="predicted"/>
<feature type="compositionally biased region" description="Basic and acidic residues" evidence="1">
    <location>
        <begin position="2229"/>
        <end position="2243"/>
    </location>
</feature>
<feature type="compositionally biased region" description="Low complexity" evidence="1">
    <location>
        <begin position="133"/>
        <end position="143"/>
    </location>
</feature>
<dbReference type="PANTHER" id="PTHR15690">
    <property type="entry name" value="NUCLEAR RECEPTOR COACTIVATOR 6"/>
    <property type="match status" value="1"/>
</dbReference>
<feature type="compositionally biased region" description="Low complexity" evidence="1">
    <location>
        <begin position="1361"/>
        <end position="1372"/>
    </location>
</feature>
<feature type="region of interest" description="Disordered" evidence="1">
    <location>
        <begin position="1445"/>
        <end position="1479"/>
    </location>
</feature>
<evidence type="ECO:0000313" key="4">
    <source>
        <dbReference type="RefSeq" id="XP_012936779.1"/>
    </source>
</evidence>
<feature type="compositionally biased region" description="Basic and acidic residues" evidence="1">
    <location>
        <begin position="2379"/>
        <end position="2393"/>
    </location>
</feature>
<feature type="compositionally biased region" description="Basic and acidic residues" evidence="1">
    <location>
        <begin position="2308"/>
        <end position="2329"/>
    </location>
</feature>
<feature type="region of interest" description="Disordered" evidence="1">
    <location>
        <begin position="402"/>
        <end position="440"/>
    </location>
</feature>
<feature type="region of interest" description="Disordered" evidence="1">
    <location>
        <begin position="1952"/>
        <end position="1974"/>
    </location>
</feature>
<dbReference type="Pfam" id="PF13820">
    <property type="entry name" value="NCOA6_TRADD-N"/>
    <property type="match status" value="1"/>
</dbReference>
<feature type="compositionally biased region" description="Polar residues" evidence="1">
    <location>
        <begin position="1542"/>
        <end position="1600"/>
    </location>
</feature>
<protein>
    <submittedName>
        <fullName evidence="4">Serine-rich adhesin for platelets isoform X1</fullName>
    </submittedName>
</protein>
<feature type="compositionally biased region" description="Low complexity" evidence="1">
    <location>
        <begin position="875"/>
        <end position="885"/>
    </location>
</feature>
<feature type="compositionally biased region" description="Polar residues" evidence="1">
    <location>
        <begin position="963"/>
        <end position="978"/>
    </location>
</feature>
<dbReference type="InterPro" id="IPR026638">
    <property type="entry name" value="NCOA6"/>
</dbReference>
<feature type="region of interest" description="Disordered" evidence="1">
    <location>
        <begin position="1329"/>
        <end position="1389"/>
    </location>
</feature>
<feature type="compositionally biased region" description="Low complexity" evidence="1">
    <location>
        <begin position="1641"/>
        <end position="1676"/>
    </location>
</feature>
<feature type="compositionally biased region" description="Polar residues" evidence="1">
    <location>
        <begin position="941"/>
        <end position="955"/>
    </location>
</feature>
<feature type="region of interest" description="Disordered" evidence="1">
    <location>
        <begin position="2009"/>
        <end position="2035"/>
    </location>
</feature>
<feature type="compositionally biased region" description="Low complexity" evidence="1">
    <location>
        <begin position="1957"/>
        <end position="1974"/>
    </location>
</feature>
<feature type="domain" description="Nuclear receptor coactivator 6 TRADD-N" evidence="2">
    <location>
        <begin position="14"/>
        <end position="127"/>
    </location>
</feature>
<dbReference type="Proteomes" id="UP000694888">
    <property type="component" value="Unplaced"/>
</dbReference>
<feature type="compositionally biased region" description="Basic and acidic residues" evidence="1">
    <location>
        <begin position="2359"/>
        <end position="2372"/>
    </location>
</feature>
<feature type="compositionally biased region" description="Polar residues" evidence="1">
    <location>
        <begin position="2182"/>
        <end position="2218"/>
    </location>
</feature>
<feature type="compositionally biased region" description="Low complexity" evidence="1">
    <location>
        <begin position="901"/>
        <end position="913"/>
    </location>
</feature>
<feature type="compositionally biased region" description="Polar residues" evidence="1">
    <location>
        <begin position="2513"/>
        <end position="2523"/>
    </location>
</feature>
<feature type="region of interest" description="Disordered" evidence="1">
    <location>
        <begin position="771"/>
        <end position="913"/>
    </location>
</feature>
<feature type="region of interest" description="Disordered" evidence="1">
    <location>
        <begin position="928"/>
        <end position="1037"/>
    </location>
</feature>
<feature type="compositionally biased region" description="Basic and acidic residues" evidence="1">
    <location>
        <begin position="2271"/>
        <end position="2282"/>
    </location>
</feature>
<feature type="region of interest" description="Disordered" evidence="1">
    <location>
        <begin position="1067"/>
        <end position="1096"/>
    </location>
</feature>